<evidence type="ECO:0000313" key="3">
    <source>
        <dbReference type="EMBL" id="RMC99545.1"/>
    </source>
</evidence>
<dbReference type="InterPro" id="IPR024071">
    <property type="entry name" value="S-Me-THD_C_sf"/>
</dbReference>
<dbReference type="Proteomes" id="UP000277999">
    <property type="component" value="Unassembled WGS sequence"/>
</dbReference>
<dbReference type="AlphaFoldDB" id="A0A3M0SML0"/>
<feature type="domain" description="S-Me-THD N-terminal" evidence="1">
    <location>
        <begin position="12"/>
        <end position="152"/>
    </location>
</feature>
<evidence type="ECO:0000259" key="1">
    <source>
        <dbReference type="Pfam" id="PF06032"/>
    </source>
</evidence>
<evidence type="ECO:0000313" key="4">
    <source>
        <dbReference type="Proteomes" id="UP000277999"/>
    </source>
</evidence>
<proteinExistence type="predicted"/>
<dbReference type="Gene3D" id="3.40.1610.10">
    <property type="entry name" value="CV3147-like domain"/>
    <property type="match status" value="1"/>
</dbReference>
<accession>A0A3M0SML0</accession>
<dbReference type="Pfam" id="PF06032">
    <property type="entry name" value="S-Me-THD_N"/>
    <property type="match status" value="1"/>
</dbReference>
<dbReference type="EMBL" id="RFAQ01000038">
    <property type="protein sequence ID" value="RMC99545.1"/>
    <property type="molecule type" value="Genomic_DNA"/>
</dbReference>
<reference evidence="3 4" key="1">
    <citation type="submission" date="2018-10" db="EMBL/GenBank/DDBJ databases">
        <title>Genome-centric metagenomics revealed C2 chemical producing, CO utilizing Clostridium with novel acetogenic gene cluster.</title>
        <authorList>
            <person name="Kang H."/>
            <person name="Park B."/>
            <person name="Choi I.G."/>
            <person name="Chang I.S."/>
        </authorList>
    </citation>
    <scope>NUCLEOTIDE SEQUENCE [LARGE SCALE GENOMIC DNA]</scope>
    <source>
        <strain evidence="3 4">H21-9</strain>
    </source>
</reference>
<feature type="domain" description="S-Me-THD-like C-terminal" evidence="2">
    <location>
        <begin position="173"/>
        <end position="321"/>
    </location>
</feature>
<sequence length="353" mass="37665">MKIDEEILNYAVLGGSILGGGGGGSRKLGMESGKAALKYGNLQLVDINDIAEDTVIITASVVGAPAASLQYILPEHHIRTIKLFEENTGVKIGGIITNENGGASTMNGWTEAAALDIPFIDAPCNGRAHPTGVMGSINLNNVEGYVSCQAAVGGNPKINKYLETFIRGSIENASSMVRQASVFAGGLVCIARNPVTAGYVKKNGALKGVSHAIETGRAFCKALKQNMKVAPESAAEFLKGEVVVEGKVDEITLNTTGGFDIGVVKIKDYEITFWNEYMTLEKNGERLATFPDLIMTFDSMTGMPVTSAEIKQNQIVKIMRTSKKNLKLGSGMKDKSLLEQAGKIINKDILNYI</sequence>
<dbReference type="SUPFAM" id="SSF160991">
    <property type="entry name" value="CV3147-like"/>
    <property type="match status" value="1"/>
</dbReference>
<gene>
    <name evidence="3" type="ORF">D9O40_11835</name>
</gene>
<protein>
    <submittedName>
        <fullName evidence="3">DUF917 family protein</fullName>
    </submittedName>
</protein>
<organism evidence="3 4">
    <name type="scientific">Clostridium autoethanogenum</name>
    <dbReference type="NCBI Taxonomy" id="84023"/>
    <lineage>
        <taxon>Bacteria</taxon>
        <taxon>Bacillati</taxon>
        <taxon>Bacillota</taxon>
        <taxon>Clostridia</taxon>
        <taxon>Eubacteriales</taxon>
        <taxon>Clostridiaceae</taxon>
        <taxon>Clostridium</taxon>
    </lineage>
</organism>
<dbReference type="Gene3D" id="2.40.390.10">
    <property type="entry name" value="CV3147-like"/>
    <property type="match status" value="1"/>
</dbReference>
<comment type="caution">
    <text evidence="3">The sequence shown here is derived from an EMBL/GenBank/DDBJ whole genome shotgun (WGS) entry which is preliminary data.</text>
</comment>
<dbReference type="Pfam" id="PF20906">
    <property type="entry name" value="S-Me-THD_C"/>
    <property type="match status" value="1"/>
</dbReference>
<evidence type="ECO:0000259" key="2">
    <source>
        <dbReference type="Pfam" id="PF20906"/>
    </source>
</evidence>
<dbReference type="InterPro" id="IPR010318">
    <property type="entry name" value="S-Me-THD_N"/>
</dbReference>
<dbReference type="InterPro" id="IPR027479">
    <property type="entry name" value="S-Me-THD_N_sf"/>
</dbReference>
<name>A0A3M0SML0_9CLOT</name>
<dbReference type="InterPro" id="IPR048350">
    <property type="entry name" value="S-Me-THD-like_C"/>
</dbReference>